<gene>
    <name evidence="1" type="ORF">HY30_18950</name>
</gene>
<sequence length="138" mass="15665">MCGETCKHGSEGTGRWQHRPVTRHYEGFEGASLEEYSSFETVAALSEFIGEHGRLGAELYSHFGDDLEAARAAFEDYAGEHKSLAHFAEDLNLECGPAIPKRYEYYIDWEAMGRDMELSGDVFTIETGFEEVHVFWSR</sequence>
<dbReference type="eggNOG" id="COG4734">
    <property type="taxonomic scope" value="Bacteria"/>
</dbReference>
<organism evidence="1 2">
    <name type="scientific">Hyphomonas chukchiensis</name>
    <dbReference type="NCBI Taxonomy" id="1280947"/>
    <lineage>
        <taxon>Bacteria</taxon>
        <taxon>Pseudomonadati</taxon>
        <taxon>Pseudomonadota</taxon>
        <taxon>Alphaproteobacteria</taxon>
        <taxon>Hyphomonadales</taxon>
        <taxon>Hyphomonadaceae</taxon>
        <taxon>Hyphomonas</taxon>
    </lineage>
</organism>
<evidence type="ECO:0008006" key="3">
    <source>
        <dbReference type="Google" id="ProtNLM"/>
    </source>
</evidence>
<dbReference type="AlphaFoldDB" id="A0A062UCR7"/>
<reference evidence="1 2" key="1">
    <citation type="journal article" date="2014" name="Antonie Van Leeuwenhoek">
        <title>Hyphomonas beringensis sp. nov. and Hyphomonas chukchiensis sp. nov., isolated from surface seawater of the Bering Sea and Chukchi Sea.</title>
        <authorList>
            <person name="Li C."/>
            <person name="Lai Q."/>
            <person name="Li G."/>
            <person name="Dong C."/>
            <person name="Wang J."/>
            <person name="Liao Y."/>
            <person name="Shao Z."/>
        </authorList>
    </citation>
    <scope>NUCLEOTIDE SEQUENCE [LARGE SCALE GENOMIC DNA]</scope>
    <source>
        <strain evidence="1 2">BH-BN04-4</strain>
    </source>
</reference>
<dbReference type="Pfam" id="PF07275">
    <property type="entry name" value="ArdA"/>
    <property type="match status" value="1"/>
</dbReference>
<accession>A0A062UCR7</accession>
<evidence type="ECO:0000313" key="1">
    <source>
        <dbReference type="EMBL" id="KCZ55513.1"/>
    </source>
</evidence>
<proteinExistence type="predicted"/>
<dbReference type="Gene3D" id="1.10.10.1190">
    <property type="entry name" value="Antirestriction protein ArdA, domain 3"/>
    <property type="match status" value="1"/>
</dbReference>
<evidence type="ECO:0000313" key="2">
    <source>
        <dbReference type="Proteomes" id="UP000027190"/>
    </source>
</evidence>
<protein>
    <recommendedName>
        <fullName evidence="3">Antirestriction protein</fullName>
    </recommendedName>
</protein>
<dbReference type="InterPro" id="IPR009899">
    <property type="entry name" value="ArdA"/>
</dbReference>
<dbReference type="PATRIC" id="fig|1280947.3.peg.3046"/>
<keyword evidence="2" id="KW-1185">Reference proteome</keyword>
<dbReference type="RefSeq" id="WP_206741491.1">
    <property type="nucleotide sequence ID" value="NZ_AWFG01000059.1"/>
</dbReference>
<dbReference type="EMBL" id="AWFG01000059">
    <property type="protein sequence ID" value="KCZ55513.1"/>
    <property type="molecule type" value="Genomic_DNA"/>
</dbReference>
<name>A0A062UCR7_9PROT</name>
<dbReference type="Proteomes" id="UP000027190">
    <property type="component" value="Unassembled WGS sequence"/>
</dbReference>
<dbReference type="STRING" id="1280947.HY30_18950"/>
<comment type="caution">
    <text evidence="1">The sequence shown here is derived from an EMBL/GenBank/DDBJ whole genome shotgun (WGS) entry which is preliminary data.</text>
</comment>
<dbReference type="InterPro" id="IPR041893">
    <property type="entry name" value="ArdA_dom3"/>
</dbReference>